<keyword evidence="2" id="KW-1185">Reference proteome</keyword>
<evidence type="ECO:0000313" key="2">
    <source>
        <dbReference type="Proteomes" id="UP001420932"/>
    </source>
</evidence>
<comment type="caution">
    <text evidence="1">The sequence shown here is derived from an EMBL/GenBank/DDBJ whole genome shotgun (WGS) entry which is preliminary data.</text>
</comment>
<organism evidence="1 2">
    <name type="scientific">Stephania yunnanensis</name>
    <dbReference type="NCBI Taxonomy" id="152371"/>
    <lineage>
        <taxon>Eukaryota</taxon>
        <taxon>Viridiplantae</taxon>
        <taxon>Streptophyta</taxon>
        <taxon>Embryophyta</taxon>
        <taxon>Tracheophyta</taxon>
        <taxon>Spermatophyta</taxon>
        <taxon>Magnoliopsida</taxon>
        <taxon>Ranunculales</taxon>
        <taxon>Menispermaceae</taxon>
        <taxon>Menispermoideae</taxon>
        <taxon>Cissampelideae</taxon>
        <taxon>Stephania</taxon>
    </lineage>
</organism>
<accession>A0AAP0EPS2</accession>
<proteinExistence type="predicted"/>
<reference evidence="1 2" key="1">
    <citation type="submission" date="2024-01" db="EMBL/GenBank/DDBJ databases">
        <title>Genome assemblies of Stephania.</title>
        <authorList>
            <person name="Yang L."/>
        </authorList>
    </citation>
    <scope>NUCLEOTIDE SEQUENCE [LARGE SCALE GENOMIC DNA]</scope>
    <source>
        <strain evidence="1">YNDBR</strain>
        <tissue evidence="1">Leaf</tissue>
    </source>
</reference>
<dbReference type="EMBL" id="JBBNAF010000012">
    <property type="protein sequence ID" value="KAK9093548.1"/>
    <property type="molecule type" value="Genomic_DNA"/>
</dbReference>
<dbReference type="AlphaFoldDB" id="A0AAP0EPS2"/>
<protein>
    <submittedName>
        <fullName evidence="1">Uncharacterized protein</fullName>
    </submittedName>
</protein>
<gene>
    <name evidence="1" type="ORF">Syun_028459</name>
</gene>
<evidence type="ECO:0000313" key="1">
    <source>
        <dbReference type="EMBL" id="KAK9093548.1"/>
    </source>
</evidence>
<dbReference type="Proteomes" id="UP001420932">
    <property type="component" value="Unassembled WGS sequence"/>
</dbReference>
<sequence>MPPKRNQQRIEEVFDRDNLNRQIGQLIDQRMDVVVERLTARIDQLLGLMMKPITKSEVVEKVMLRLIPDEEVKMLIKEELQRRTEWIYSHNFEQRFALLHNFVECKDQY</sequence>
<name>A0AAP0EPS2_9MAGN</name>